<dbReference type="AlphaFoldDB" id="A0A5B7IWW2"/>
<evidence type="ECO:0000313" key="3">
    <source>
        <dbReference type="Proteomes" id="UP000324222"/>
    </source>
</evidence>
<evidence type="ECO:0000313" key="2">
    <source>
        <dbReference type="EMBL" id="MPC85158.1"/>
    </source>
</evidence>
<comment type="caution">
    <text evidence="2">The sequence shown here is derived from an EMBL/GenBank/DDBJ whole genome shotgun (WGS) entry which is preliminary data.</text>
</comment>
<keyword evidence="3" id="KW-1185">Reference proteome</keyword>
<gene>
    <name evidence="2" type="ORF">E2C01_079920</name>
</gene>
<dbReference type="Proteomes" id="UP000324222">
    <property type="component" value="Unassembled WGS sequence"/>
</dbReference>
<dbReference type="EMBL" id="VSRR010067511">
    <property type="protein sequence ID" value="MPC85158.1"/>
    <property type="molecule type" value="Genomic_DNA"/>
</dbReference>
<sequence length="72" mass="7916">MTTPMTPTSFQPTAGPPWTERTPAGCRRRQTHPQPCLPLHADPPPPGAAAHHDLFKAHMLPKSRLSPLFDIT</sequence>
<feature type="compositionally biased region" description="Polar residues" evidence="1">
    <location>
        <begin position="1"/>
        <end position="12"/>
    </location>
</feature>
<reference evidence="2 3" key="1">
    <citation type="submission" date="2019-05" db="EMBL/GenBank/DDBJ databases">
        <title>Another draft genome of Portunus trituberculatus and its Hox gene families provides insights of decapod evolution.</title>
        <authorList>
            <person name="Jeong J.-H."/>
            <person name="Song I."/>
            <person name="Kim S."/>
            <person name="Choi T."/>
            <person name="Kim D."/>
            <person name="Ryu S."/>
            <person name="Kim W."/>
        </authorList>
    </citation>
    <scope>NUCLEOTIDE SEQUENCE [LARGE SCALE GENOMIC DNA]</scope>
    <source>
        <tissue evidence="2">Muscle</tissue>
    </source>
</reference>
<protein>
    <submittedName>
        <fullName evidence="2">Uncharacterized protein</fullName>
    </submittedName>
</protein>
<feature type="region of interest" description="Disordered" evidence="1">
    <location>
        <begin position="1"/>
        <end position="51"/>
    </location>
</feature>
<organism evidence="2 3">
    <name type="scientific">Portunus trituberculatus</name>
    <name type="common">Swimming crab</name>
    <name type="synonym">Neptunus trituberculatus</name>
    <dbReference type="NCBI Taxonomy" id="210409"/>
    <lineage>
        <taxon>Eukaryota</taxon>
        <taxon>Metazoa</taxon>
        <taxon>Ecdysozoa</taxon>
        <taxon>Arthropoda</taxon>
        <taxon>Crustacea</taxon>
        <taxon>Multicrustacea</taxon>
        <taxon>Malacostraca</taxon>
        <taxon>Eumalacostraca</taxon>
        <taxon>Eucarida</taxon>
        <taxon>Decapoda</taxon>
        <taxon>Pleocyemata</taxon>
        <taxon>Brachyura</taxon>
        <taxon>Eubrachyura</taxon>
        <taxon>Portunoidea</taxon>
        <taxon>Portunidae</taxon>
        <taxon>Portuninae</taxon>
        <taxon>Portunus</taxon>
    </lineage>
</organism>
<name>A0A5B7IWW2_PORTR</name>
<proteinExistence type="predicted"/>
<evidence type="ECO:0000256" key="1">
    <source>
        <dbReference type="SAM" id="MobiDB-lite"/>
    </source>
</evidence>
<accession>A0A5B7IWW2</accession>